<feature type="chain" id="PRO_5003835979" description="Solute-binding protein family 5 domain-containing protein" evidence="1">
    <location>
        <begin position="24"/>
        <end position="524"/>
    </location>
</feature>
<dbReference type="PIRSF" id="PIRSF002741">
    <property type="entry name" value="MppA"/>
    <property type="match status" value="1"/>
</dbReference>
<evidence type="ECO:0000256" key="1">
    <source>
        <dbReference type="SAM" id="SignalP"/>
    </source>
</evidence>
<sequence length="524" mass="56298">MRLTLVAVVLLVLAGCGSGPAPADGKRAATDSEISELTWAMPGAPRSLDIAHAMDSRSNLAIYAAFDGLLELDGEGALKPKLATAWSNPDELTYEYTLRQGVKYWDGSTMTAEDVAYSLQRQLDPEQAAETAMMLGAVDSVAVTAPDKVTVKLKVADPAFKYVAALNWIVQPKAYQEAAGKDLGGPDKPGMGAGPYKVEKFSPADGVVFQRFDGYWGEKPKVGKLSYKPIPDPEALRLAMIAGEVDGTFGLPLQDARKWERTSGVNVYTTGSVSVNYLSLDVNTAPFDDLHVRKAIAHSVDRKGLLEPLFGGRGKVSVSPVSTLQLDSFLGKDESAKLTGSLPTYEFDLAKAKEELAKSAHPDGFSVEVPYSASQNWARLTLENLARNLSTIGITVTPKAMTDQQWVAQLYAAKDLKLQIMRAGGGTPYPGEMLPLMFGKKSIGPNGLNTAAFTTPEVEAKLAAMAADKGAIGDIMRTNADQLPYIPLFEEQLMHAVRSEAVFSPEPTPWLAGANWVAWLRATA</sequence>
<dbReference type="AlphaFoldDB" id="K0KBG1"/>
<dbReference type="EMBL" id="HE804045">
    <property type="protein sequence ID" value="CCH33978.1"/>
    <property type="molecule type" value="Genomic_DNA"/>
</dbReference>
<dbReference type="InterPro" id="IPR039424">
    <property type="entry name" value="SBP_5"/>
</dbReference>
<dbReference type="PANTHER" id="PTHR30290">
    <property type="entry name" value="PERIPLASMIC BINDING COMPONENT OF ABC TRANSPORTER"/>
    <property type="match status" value="1"/>
</dbReference>
<accession>K0KBG1</accession>
<dbReference type="OrthoDB" id="5243526at2"/>
<dbReference type="Gene3D" id="3.10.105.10">
    <property type="entry name" value="Dipeptide-binding Protein, Domain 3"/>
    <property type="match status" value="1"/>
</dbReference>
<dbReference type="PATRIC" id="fig|1179773.3.peg.6797"/>
<dbReference type="Proteomes" id="UP000006281">
    <property type="component" value="Chromosome"/>
</dbReference>
<proteinExistence type="predicted"/>
<evidence type="ECO:0000313" key="4">
    <source>
        <dbReference type="Proteomes" id="UP000006281"/>
    </source>
</evidence>
<dbReference type="CDD" id="cd00995">
    <property type="entry name" value="PBP2_NikA_DppA_OppA_like"/>
    <property type="match status" value="1"/>
</dbReference>
<dbReference type="InterPro" id="IPR000914">
    <property type="entry name" value="SBP_5_dom"/>
</dbReference>
<reference evidence="3 4" key="1">
    <citation type="journal article" date="2012" name="BMC Genomics">
        <title>Complete genome sequence of Saccharothrix espanaensis DSM 44229T and comparison to the other completely sequenced Pseudonocardiaceae.</title>
        <authorList>
            <person name="Strobel T."/>
            <person name="Al-Dilaimi A."/>
            <person name="Blom J."/>
            <person name="Gessner A."/>
            <person name="Kalinowski J."/>
            <person name="Luzhetska M."/>
            <person name="Puhler A."/>
            <person name="Szczepanowski R."/>
            <person name="Bechthold A."/>
            <person name="Ruckert C."/>
        </authorList>
    </citation>
    <scope>NUCLEOTIDE SEQUENCE [LARGE SCALE GENOMIC DNA]</scope>
    <source>
        <strain evidence="4">ATCC 51144 / DSM 44229 / JCM 9112 / NBRC 15066 / NRRL 15764</strain>
    </source>
</reference>
<evidence type="ECO:0000313" key="3">
    <source>
        <dbReference type="EMBL" id="CCH33978.1"/>
    </source>
</evidence>
<dbReference type="HOGENOM" id="CLU_017028_7_4_11"/>
<feature type="domain" description="Solute-binding protein family 5" evidence="2">
    <location>
        <begin position="78"/>
        <end position="442"/>
    </location>
</feature>
<dbReference type="GO" id="GO:0043190">
    <property type="term" value="C:ATP-binding cassette (ABC) transporter complex"/>
    <property type="evidence" value="ECO:0007669"/>
    <property type="project" value="InterPro"/>
</dbReference>
<dbReference type="GO" id="GO:1904680">
    <property type="term" value="F:peptide transmembrane transporter activity"/>
    <property type="evidence" value="ECO:0007669"/>
    <property type="project" value="TreeGrafter"/>
</dbReference>
<keyword evidence="4" id="KW-1185">Reference proteome</keyword>
<dbReference type="Pfam" id="PF00496">
    <property type="entry name" value="SBP_bac_5"/>
    <property type="match status" value="1"/>
</dbReference>
<feature type="signal peptide" evidence="1">
    <location>
        <begin position="1"/>
        <end position="23"/>
    </location>
</feature>
<dbReference type="eggNOG" id="COG0747">
    <property type="taxonomic scope" value="Bacteria"/>
</dbReference>
<dbReference type="InterPro" id="IPR030678">
    <property type="entry name" value="Peptide/Ni-bd"/>
</dbReference>
<evidence type="ECO:0000259" key="2">
    <source>
        <dbReference type="Pfam" id="PF00496"/>
    </source>
</evidence>
<gene>
    <name evidence="3" type="ordered locus">BN6_67410</name>
</gene>
<dbReference type="Gene3D" id="3.40.190.10">
    <property type="entry name" value="Periplasmic binding protein-like II"/>
    <property type="match status" value="1"/>
</dbReference>
<dbReference type="KEGG" id="sesp:BN6_67410"/>
<keyword evidence="1" id="KW-0732">Signal</keyword>
<dbReference type="SUPFAM" id="SSF53850">
    <property type="entry name" value="Periplasmic binding protein-like II"/>
    <property type="match status" value="1"/>
</dbReference>
<name>K0KBG1_SACES</name>
<protein>
    <recommendedName>
        <fullName evidence="2">Solute-binding protein family 5 domain-containing protein</fullName>
    </recommendedName>
</protein>
<dbReference type="GO" id="GO:0015833">
    <property type="term" value="P:peptide transport"/>
    <property type="evidence" value="ECO:0007669"/>
    <property type="project" value="TreeGrafter"/>
</dbReference>
<dbReference type="PROSITE" id="PS51257">
    <property type="entry name" value="PROKAR_LIPOPROTEIN"/>
    <property type="match status" value="1"/>
</dbReference>
<dbReference type="STRING" id="1179773.BN6_67410"/>
<dbReference type="RefSeq" id="WP_015104089.1">
    <property type="nucleotide sequence ID" value="NC_019673.1"/>
</dbReference>
<organism evidence="3 4">
    <name type="scientific">Saccharothrix espanaensis (strain ATCC 51144 / DSM 44229 / JCM 9112 / NBRC 15066 / NRRL 15764)</name>
    <dbReference type="NCBI Taxonomy" id="1179773"/>
    <lineage>
        <taxon>Bacteria</taxon>
        <taxon>Bacillati</taxon>
        <taxon>Actinomycetota</taxon>
        <taxon>Actinomycetes</taxon>
        <taxon>Pseudonocardiales</taxon>
        <taxon>Pseudonocardiaceae</taxon>
        <taxon>Saccharothrix</taxon>
    </lineage>
</organism>
<dbReference type="GO" id="GO:0042597">
    <property type="term" value="C:periplasmic space"/>
    <property type="evidence" value="ECO:0007669"/>
    <property type="project" value="UniProtKB-ARBA"/>
</dbReference>